<sequence length="717" mass="76963">MALIGPILDNRTQRELRDELVRRIPAYTKQWTDHNESDPGIALLELFAHLGESLLYRFNQIPETTRIEFLRLLGVQPRPARAAEVLLAAGTEQPAGVQVLRDSEASAGSVSFQTSDEVYVWPLEAVGAGKTETTDGAEDSKADAREQAGVRNAADAAFYRTVLTAPDPASPDAAAIDVSEQLDRALWIAVLAKETTDVSALAGRTLFLGIAFDEALDPPPAIATLRADEAKTFRASVLAEAPPATSWQLWSGPPGSGAETPLVPLSVVGDTTHGMTTTGVVKLELPTLPRLRGPGDGGTDSPPLIDDEETAARVIAWLRVSRPQAQNIGDSIRRVRWVGANCVRAAQSRTPVPESLGTGTGDANQRLRLAHSPVVRGSVKVQVEEPQGWTDWEEVETFARSGLSDRHFMVDHEDGAVVFGRTLVPQIGERIRVPSYRYSAGKAGNVAAGTVTSFPRHPAVEVTNPFPARGGADTADLREALGAIPGEVHRRDRAVTPEDFAALAKEVTGVARVDVLPLFQPDTPTERAAGVTSVIVVPDLDVRNPAAPLPDIALLREVAAHLQPRRLVTSEVYVIPPEYVPVTIAVGVKVRDGYQVDAVRRWVETIVRQYLSPVPPNGPDGEGWPLARAVRAAELEAVAVQVEGVEYAEGARLGQVTPARGSAARTVTERDVVALEKWQLPELVAIEVVRGEPPFPGMPQPGAQPDRTPVPLPPEVC</sequence>
<feature type="region of interest" description="Disordered" evidence="1">
    <location>
        <begin position="695"/>
        <end position="717"/>
    </location>
</feature>
<evidence type="ECO:0000313" key="2">
    <source>
        <dbReference type="EMBL" id="SEI82523.1"/>
    </source>
</evidence>
<dbReference type="EMBL" id="FNZI01000001">
    <property type="protein sequence ID" value="SEI82523.1"/>
    <property type="molecule type" value="Genomic_DNA"/>
</dbReference>
<dbReference type="STRING" id="1043493.SAMN05421637_0113"/>
<evidence type="ECO:0000256" key="1">
    <source>
        <dbReference type="SAM" id="MobiDB-lite"/>
    </source>
</evidence>
<dbReference type="eggNOG" id="COG3299">
    <property type="taxonomic scope" value="Bacteria"/>
</dbReference>
<dbReference type="OrthoDB" id="9027184at2"/>
<dbReference type="NCBIfam" id="TIGR02243">
    <property type="entry name" value="putative baseplate assembly protein"/>
    <property type="match status" value="1"/>
</dbReference>
<dbReference type="InterPro" id="IPR011749">
    <property type="entry name" value="CHP02243"/>
</dbReference>
<name>A0A1H6TR36_9MICO</name>
<accession>A0A1H6TR36</accession>
<dbReference type="AlphaFoldDB" id="A0A1H6TR36"/>
<dbReference type="Proteomes" id="UP000183315">
    <property type="component" value="Unassembled WGS sequence"/>
</dbReference>
<evidence type="ECO:0000313" key="3">
    <source>
        <dbReference type="Proteomes" id="UP000183315"/>
    </source>
</evidence>
<protein>
    <submittedName>
        <fullName evidence="2">Putative baseplate assembly protein</fullName>
    </submittedName>
</protein>
<keyword evidence="3" id="KW-1185">Reference proteome</keyword>
<dbReference type="RefSeq" id="WP_042212273.1">
    <property type="nucleotide sequence ID" value="NZ_BBLU01000001.1"/>
</dbReference>
<proteinExistence type="predicted"/>
<organism evidence="2 3">
    <name type="scientific">Demequina mangrovi</name>
    <dbReference type="NCBI Taxonomy" id="1043493"/>
    <lineage>
        <taxon>Bacteria</taxon>
        <taxon>Bacillati</taxon>
        <taxon>Actinomycetota</taxon>
        <taxon>Actinomycetes</taxon>
        <taxon>Micrococcales</taxon>
        <taxon>Demequinaceae</taxon>
        <taxon>Demequina</taxon>
    </lineage>
</organism>
<gene>
    <name evidence="2" type="ORF">SAMN05421637_0113</name>
</gene>
<reference evidence="3" key="1">
    <citation type="submission" date="2016-10" db="EMBL/GenBank/DDBJ databases">
        <authorList>
            <person name="Varghese N."/>
        </authorList>
    </citation>
    <scope>NUCLEOTIDE SEQUENCE [LARGE SCALE GENOMIC DNA]</scope>
    <source>
        <strain evidence="3">DSM 24868</strain>
    </source>
</reference>
<feature type="compositionally biased region" description="Pro residues" evidence="1">
    <location>
        <begin position="708"/>
        <end position="717"/>
    </location>
</feature>